<dbReference type="GeneID" id="14874839"/>
<keyword evidence="2" id="KW-1133">Transmembrane helix</keyword>
<dbReference type="AlphaFoldDB" id="F4PNH5"/>
<evidence type="ECO:0000313" key="5">
    <source>
        <dbReference type="Proteomes" id="UP000007797"/>
    </source>
</evidence>
<dbReference type="PANTHER" id="PTHR24032:SF16">
    <property type="entry name" value="EGF-LIKE DOMAIN-CONTAINING PROTEIN"/>
    <property type="match status" value="1"/>
</dbReference>
<dbReference type="InterPro" id="IPR053331">
    <property type="entry name" value="EGF-like_comC"/>
</dbReference>
<dbReference type="InterPro" id="IPR000742">
    <property type="entry name" value="EGF"/>
</dbReference>
<dbReference type="Pfam" id="PF22933">
    <property type="entry name" value="ComC_SSD"/>
    <property type="match status" value="1"/>
</dbReference>
<dbReference type="PROSITE" id="PS50026">
    <property type="entry name" value="EGF_3"/>
    <property type="match status" value="1"/>
</dbReference>
<reference evidence="5" key="1">
    <citation type="journal article" date="2011" name="Genome Res.">
        <title>Phylogeny-wide analysis of social amoeba genomes highlights ancient origins for complex intercellular communication.</title>
        <authorList>
            <person name="Heidel A.J."/>
            <person name="Lawal H.M."/>
            <person name="Felder M."/>
            <person name="Schilde C."/>
            <person name="Helps N.R."/>
            <person name="Tunggal B."/>
            <person name="Rivero F."/>
            <person name="John U."/>
            <person name="Schleicher M."/>
            <person name="Eichinger L."/>
            <person name="Platzer M."/>
            <person name="Noegel A.A."/>
            <person name="Schaap P."/>
            <person name="Gloeckner G."/>
        </authorList>
    </citation>
    <scope>NUCLEOTIDE SEQUENCE [LARGE SCALE GENOMIC DNA]</scope>
    <source>
        <strain evidence="5">SH3</strain>
    </source>
</reference>
<sequence>MGCTDKVIDFFGKISSKTCHHKSPHLIVKNIKIKIIIIVQTHRYIDENESLFPHLSIHHSVGVVHFQHTLSKSQSPRVEFSNMDHQTVQSGCSDGSKILPISNTQDNGMPDANLQLSFPELVEVYIKDSTGISSVADPLLSLYDQMPTCCPKIEELQFGGDPTLTNFPNNFSSISTTLKRFVASLIGKQTVKFPSHPSLAQLELFGDETTTEIVIDDNVLLPNLNETVFGVVVNENHLQTISNFTAKSFPALRLLYLLLPFSIPPIHLNLDLPSLYSLFVPQTDLTTQNTIIHFNDTKGPVVFTGVEYDSTVYPFLNGYPPNVEYIDFRMTSINNIPPVVIPSSATSINLTGCPITLPIDFNTVLQNTTGNLELIFFGNGSNPSLVGPLSQETALCRLKGLQLEGTGVTSIPDCFWCYQNEPTVRFAVPASVVFPVGFTCPITFTSTNLVTVFKKAIIKGKNLGWGANVGGNTLVPIVPNEQLQATINGVATDGPPQNISIQFSNDYPAYTYPFKVMEAGFNVTTTTATQEPNHITITITFSTVNTNILHFVSINGKFATIAVINNVPGASQFGFTPTLSTGTYNVTIFNAYYSVTVPNVQYIQSYPIVNNIISDSIILNGSIIQLEVHQSPFKIVNSQYNYSVCSITEFTTTRISCKVESPISSGLATFNITVDGYSILKQYTIQSAQQQCESETNHCANNGVCTPDGICDCNANQGGYYNNCSKRMHIIVLITIFKLSYPFATSGQVNDQNTTQRSISLFGDFGPNALTNSSVRINNTMNCIINQLESTQFTIQCQLESSPTIYGPASVQLNVDGLLFDSKTYLIRFIKPSTGGKMDKEICEESTQYCFGHGTCDDNGICQCQSGFNPVDNCLTKFVDNSSYIPNPESPSTNISVDGVEFGFDILAIQEIGLDNEIVKELLTNSWISNITTNSTFTDAVYQLVISNTSILADTQVTVNITFSTQSRSITFGNQQLLINPNSIKLAVSINGWEYSSNVATLRVVLKTTTNNQQSIEYDCKETNVDSFSYDDYGTLQYLRVLKDNVQFNGRFIDFALADGRTTYSQTLLINQTSINDEELVAMIGITLPQCQSCVLDPDFTPLLVVNDKDGDCSSTDNNKWKIIVGSVVGGIILVSIITTTTVYIKKKIVFKKHNKKLEMKLNLQRL</sequence>
<dbReference type="RefSeq" id="XP_004360879.1">
    <property type="nucleotide sequence ID" value="XM_004360822.1"/>
</dbReference>
<feature type="transmembrane region" description="Helical" evidence="2">
    <location>
        <begin position="1123"/>
        <end position="1145"/>
    </location>
</feature>
<name>F4PNH5_CACFS</name>
<feature type="domain" description="EGF-like" evidence="3">
    <location>
        <begin position="839"/>
        <end position="875"/>
    </location>
</feature>
<gene>
    <name evidence="4" type="ORF">DFA_05158</name>
</gene>
<evidence type="ECO:0000259" key="3">
    <source>
        <dbReference type="PROSITE" id="PS50026"/>
    </source>
</evidence>
<evidence type="ECO:0000256" key="1">
    <source>
        <dbReference type="PROSITE-ProRule" id="PRU00076"/>
    </source>
</evidence>
<dbReference type="PANTHER" id="PTHR24032">
    <property type="entry name" value="EGF-LIKE DOMAIN-CONTAINING PROTEIN-RELATED-RELATED"/>
    <property type="match status" value="1"/>
</dbReference>
<keyword evidence="1" id="KW-0245">EGF-like domain</keyword>
<keyword evidence="2" id="KW-0812">Transmembrane</keyword>
<dbReference type="PROSITE" id="PS01186">
    <property type="entry name" value="EGF_2"/>
    <property type="match status" value="1"/>
</dbReference>
<dbReference type="KEGG" id="dfa:DFA_05158"/>
<proteinExistence type="predicted"/>
<keyword evidence="5" id="KW-1185">Reference proteome</keyword>
<accession>F4PNH5</accession>
<dbReference type="Proteomes" id="UP000007797">
    <property type="component" value="Unassembled WGS sequence"/>
</dbReference>
<protein>
    <recommendedName>
        <fullName evidence="3">EGF-like domain-containing protein</fullName>
    </recommendedName>
</protein>
<comment type="caution">
    <text evidence="1">Lacks conserved residue(s) required for the propagation of feature annotation.</text>
</comment>
<evidence type="ECO:0000256" key="2">
    <source>
        <dbReference type="SAM" id="Phobius"/>
    </source>
</evidence>
<organism evidence="4 5">
    <name type="scientific">Cavenderia fasciculata</name>
    <name type="common">Slime mold</name>
    <name type="synonym">Dictyostelium fasciculatum</name>
    <dbReference type="NCBI Taxonomy" id="261658"/>
    <lineage>
        <taxon>Eukaryota</taxon>
        <taxon>Amoebozoa</taxon>
        <taxon>Evosea</taxon>
        <taxon>Eumycetozoa</taxon>
        <taxon>Dictyostelia</taxon>
        <taxon>Acytosteliales</taxon>
        <taxon>Cavenderiaceae</taxon>
        <taxon>Cavenderia</taxon>
    </lineage>
</organism>
<keyword evidence="2" id="KW-0472">Membrane</keyword>
<evidence type="ECO:0000313" key="4">
    <source>
        <dbReference type="EMBL" id="EGG23028.1"/>
    </source>
</evidence>
<dbReference type="EMBL" id="GL883008">
    <property type="protein sequence ID" value="EGG23028.1"/>
    <property type="molecule type" value="Genomic_DNA"/>
</dbReference>
<dbReference type="InterPro" id="IPR054484">
    <property type="entry name" value="ComC_SSD"/>
</dbReference>